<evidence type="ECO:0000313" key="17">
    <source>
        <dbReference type="Proteomes" id="UP001054945"/>
    </source>
</evidence>
<feature type="transmembrane region" description="Helical" evidence="14">
    <location>
        <begin position="191"/>
        <end position="208"/>
    </location>
</feature>
<dbReference type="Proteomes" id="UP001054945">
    <property type="component" value="Unassembled WGS sequence"/>
</dbReference>
<evidence type="ECO:0000256" key="14">
    <source>
        <dbReference type="SAM" id="Phobius"/>
    </source>
</evidence>
<dbReference type="InterPro" id="IPR045252">
    <property type="entry name" value="LPCAT1-like"/>
</dbReference>
<feature type="transmembrane region" description="Helical" evidence="14">
    <location>
        <begin position="166"/>
        <end position="185"/>
    </location>
</feature>
<evidence type="ECO:0000256" key="3">
    <source>
        <dbReference type="ARBA" id="ARBA00008655"/>
    </source>
</evidence>
<protein>
    <submittedName>
        <fullName evidence="16">Glycerol-3-phosphate acyltransferase 3-like</fullName>
    </submittedName>
</protein>
<proteinExistence type="inferred from homology"/>
<dbReference type="GO" id="GO:0004366">
    <property type="term" value="F:glycerol-3-phosphate O-acyltransferase activity"/>
    <property type="evidence" value="ECO:0007669"/>
    <property type="project" value="TreeGrafter"/>
</dbReference>
<dbReference type="EMBL" id="BPLR01014960">
    <property type="protein sequence ID" value="GIY72543.1"/>
    <property type="molecule type" value="Genomic_DNA"/>
</dbReference>
<reference evidence="16 17" key="1">
    <citation type="submission" date="2021-06" db="EMBL/GenBank/DDBJ databases">
        <title>Caerostris extrusa draft genome.</title>
        <authorList>
            <person name="Kono N."/>
            <person name="Arakawa K."/>
        </authorList>
    </citation>
    <scope>NUCLEOTIDE SEQUENCE [LARGE SCALE GENOMIC DNA]</scope>
</reference>
<evidence type="ECO:0000256" key="11">
    <source>
        <dbReference type="ARBA" id="ARBA00023264"/>
    </source>
</evidence>
<keyword evidence="17" id="KW-1185">Reference proteome</keyword>
<name>A0AAV4VST9_CAEEX</name>
<sequence>MVRYFRDLKVLFLIFEPRFSNSTCEMLTQSERMMVLVIIFVLFIASLSRSMGLHDNYAKLLLKIFEFCQKKIEKAQRRREEDSETEEEIVHSNNSVISREILSPDASEGGDIQENEGQKEFHLDDVYDFIKKGVEAVIEDEVTMRFAAEELPAWNLLTRTNRNYQYISFGVTLTWGVGFFLRYVILLPLRLTITVIGVLWLLMFTFVVGSIPDCRFKRYLYWYGSILCFRIFSCACSAIVTYHNRENRAVNGGICVANHTSPIDVVILANDNNYALVGQSHGGFLGLLQRGLGRATSHIWFERSEAKDRELVQRRLREHVQDKTKLPILIFPEGTCINNTSVMMFKKGSFEVGGIIYPVAIKYDARFSDAFWDSSKQSYMQYLGMMLSSWALFCDVWYLPPMTQRSDEDAAAFAKRVKAEIAKKGGLVDLM</sequence>
<organism evidence="16 17">
    <name type="scientific">Caerostris extrusa</name>
    <name type="common">Bark spider</name>
    <name type="synonym">Caerostris bankana</name>
    <dbReference type="NCBI Taxonomy" id="172846"/>
    <lineage>
        <taxon>Eukaryota</taxon>
        <taxon>Metazoa</taxon>
        <taxon>Ecdysozoa</taxon>
        <taxon>Arthropoda</taxon>
        <taxon>Chelicerata</taxon>
        <taxon>Arachnida</taxon>
        <taxon>Araneae</taxon>
        <taxon>Araneomorphae</taxon>
        <taxon>Entelegynae</taxon>
        <taxon>Araneoidea</taxon>
        <taxon>Araneidae</taxon>
        <taxon>Caerostris</taxon>
    </lineage>
</organism>
<dbReference type="PANTHER" id="PTHR23063:SF2">
    <property type="entry name" value="GLYCEROL-3-PHOSPHATE ACYLTRANSFERASE 4, ISOFORM D-RELATED"/>
    <property type="match status" value="1"/>
</dbReference>
<evidence type="ECO:0000256" key="7">
    <source>
        <dbReference type="ARBA" id="ARBA00022989"/>
    </source>
</evidence>
<keyword evidence="10" id="KW-0594">Phospholipid biosynthesis</keyword>
<keyword evidence="9 14" id="KW-0472">Membrane</keyword>
<keyword evidence="11" id="KW-1208">Phospholipid metabolism</keyword>
<accession>A0AAV4VST9</accession>
<feature type="transmembrane region" description="Helical" evidence="14">
    <location>
        <begin position="33"/>
        <end position="53"/>
    </location>
</feature>
<comment type="pathway">
    <text evidence="13">Phospholipid metabolism.</text>
</comment>
<dbReference type="Pfam" id="PF01553">
    <property type="entry name" value="Acyltransferase"/>
    <property type="match status" value="1"/>
</dbReference>
<feature type="domain" description="Phospholipid/glycerol acyltransferase" evidence="15">
    <location>
        <begin position="253"/>
        <end position="364"/>
    </location>
</feature>
<comment type="caution">
    <text evidence="16">The sequence shown here is derived from an EMBL/GenBank/DDBJ whole genome shotgun (WGS) entry which is preliminary data.</text>
</comment>
<evidence type="ECO:0000256" key="2">
    <source>
        <dbReference type="ARBA" id="ARBA00005189"/>
    </source>
</evidence>
<dbReference type="SUPFAM" id="SSF69593">
    <property type="entry name" value="Glycerol-3-phosphate (1)-acyltransferase"/>
    <property type="match status" value="1"/>
</dbReference>
<gene>
    <name evidence="16" type="primary">agpat9l</name>
    <name evidence="16" type="ORF">CEXT_184021</name>
</gene>
<keyword evidence="7 14" id="KW-1133">Transmembrane helix</keyword>
<evidence type="ECO:0000256" key="10">
    <source>
        <dbReference type="ARBA" id="ARBA00023209"/>
    </source>
</evidence>
<dbReference type="GO" id="GO:0005783">
    <property type="term" value="C:endoplasmic reticulum"/>
    <property type="evidence" value="ECO:0007669"/>
    <property type="project" value="TreeGrafter"/>
</dbReference>
<dbReference type="InterPro" id="IPR002123">
    <property type="entry name" value="Plipid/glycerol_acylTrfase"/>
</dbReference>
<evidence type="ECO:0000256" key="4">
    <source>
        <dbReference type="ARBA" id="ARBA00022516"/>
    </source>
</evidence>
<comment type="similarity">
    <text evidence="3">Belongs to the 1-acyl-sn-glycerol-3-phosphate acyltransferase family.</text>
</comment>
<evidence type="ECO:0000256" key="6">
    <source>
        <dbReference type="ARBA" id="ARBA00022692"/>
    </source>
</evidence>
<evidence type="ECO:0000256" key="5">
    <source>
        <dbReference type="ARBA" id="ARBA00022679"/>
    </source>
</evidence>
<dbReference type="GO" id="GO:0016020">
    <property type="term" value="C:membrane"/>
    <property type="evidence" value="ECO:0007669"/>
    <property type="project" value="UniProtKB-SubCell"/>
</dbReference>
<dbReference type="CDD" id="cd07991">
    <property type="entry name" value="LPLAT_LPCAT1-like"/>
    <property type="match status" value="1"/>
</dbReference>
<evidence type="ECO:0000256" key="12">
    <source>
        <dbReference type="ARBA" id="ARBA00023315"/>
    </source>
</evidence>
<dbReference type="GO" id="GO:0008654">
    <property type="term" value="P:phospholipid biosynthetic process"/>
    <property type="evidence" value="ECO:0007669"/>
    <property type="project" value="UniProtKB-KW"/>
</dbReference>
<keyword evidence="12 16" id="KW-0012">Acyltransferase</keyword>
<evidence type="ECO:0000256" key="9">
    <source>
        <dbReference type="ARBA" id="ARBA00023136"/>
    </source>
</evidence>
<evidence type="ECO:0000256" key="8">
    <source>
        <dbReference type="ARBA" id="ARBA00023098"/>
    </source>
</evidence>
<feature type="transmembrane region" description="Helical" evidence="14">
    <location>
        <begin position="220"/>
        <end position="242"/>
    </location>
</feature>
<keyword evidence="6 14" id="KW-0812">Transmembrane</keyword>
<dbReference type="SMART" id="SM00563">
    <property type="entry name" value="PlsC"/>
    <property type="match status" value="1"/>
</dbReference>
<dbReference type="GO" id="GO:0019432">
    <property type="term" value="P:triglyceride biosynthetic process"/>
    <property type="evidence" value="ECO:0007669"/>
    <property type="project" value="TreeGrafter"/>
</dbReference>
<evidence type="ECO:0000256" key="1">
    <source>
        <dbReference type="ARBA" id="ARBA00004370"/>
    </source>
</evidence>
<evidence type="ECO:0000259" key="15">
    <source>
        <dbReference type="SMART" id="SM00563"/>
    </source>
</evidence>
<dbReference type="AlphaFoldDB" id="A0AAV4VST9"/>
<keyword evidence="4" id="KW-0444">Lipid biosynthesis</keyword>
<feature type="non-terminal residue" evidence="16">
    <location>
        <position position="431"/>
    </location>
</feature>
<evidence type="ECO:0000313" key="16">
    <source>
        <dbReference type="EMBL" id="GIY72543.1"/>
    </source>
</evidence>
<dbReference type="PANTHER" id="PTHR23063">
    <property type="entry name" value="PHOSPHOLIPID ACYLTRANSFERASE"/>
    <property type="match status" value="1"/>
</dbReference>
<comment type="subcellular location">
    <subcellularLocation>
        <location evidence="1">Membrane</location>
    </subcellularLocation>
</comment>
<keyword evidence="5" id="KW-0808">Transferase</keyword>
<comment type="pathway">
    <text evidence="2">Lipid metabolism.</text>
</comment>
<keyword evidence="8" id="KW-0443">Lipid metabolism</keyword>
<evidence type="ECO:0000256" key="13">
    <source>
        <dbReference type="ARBA" id="ARBA00025707"/>
    </source>
</evidence>